<keyword evidence="4" id="KW-1185">Reference proteome</keyword>
<dbReference type="GO" id="GO:0051604">
    <property type="term" value="P:protein maturation"/>
    <property type="evidence" value="ECO:0007669"/>
    <property type="project" value="TreeGrafter"/>
</dbReference>
<dbReference type="SUPFAM" id="SSF56235">
    <property type="entry name" value="N-terminal nucleophile aminohydrolases (Ntn hydrolases)"/>
    <property type="match status" value="1"/>
</dbReference>
<dbReference type="MEROPS" id="T02.A06"/>
<dbReference type="VEuPathDB" id="FungiDB:DEHA2E22990g"/>
<dbReference type="Pfam" id="PF01112">
    <property type="entry name" value="Asparaginase_2"/>
    <property type="match status" value="1"/>
</dbReference>
<dbReference type="AlphaFoldDB" id="Q6BNC1"/>
<gene>
    <name evidence="3" type="ordered locus">DEHA2E22990g</name>
</gene>
<feature type="active site" description="Nucleophile" evidence="1">
    <location>
        <position position="188"/>
    </location>
</feature>
<dbReference type="GO" id="GO:0005737">
    <property type="term" value="C:cytoplasm"/>
    <property type="evidence" value="ECO:0007669"/>
    <property type="project" value="TreeGrafter"/>
</dbReference>
<dbReference type="OMA" id="WEIANNI"/>
<dbReference type="Gene3D" id="3.60.20.30">
    <property type="entry name" value="(Glycosyl)asparaginase"/>
    <property type="match status" value="1"/>
</dbReference>
<dbReference type="HOGENOM" id="CLU_021603_5_1_1"/>
<dbReference type="GO" id="GO:0004298">
    <property type="term" value="F:threonine-type endopeptidase activity"/>
    <property type="evidence" value="ECO:0007669"/>
    <property type="project" value="TreeGrafter"/>
</dbReference>
<name>Q6BNC1_DEBHA</name>
<reference evidence="3 4" key="1">
    <citation type="journal article" date="2004" name="Nature">
        <title>Genome evolution in yeasts.</title>
        <authorList>
            <consortium name="Genolevures"/>
            <person name="Dujon B."/>
            <person name="Sherman D."/>
            <person name="Fischer G."/>
            <person name="Durrens P."/>
            <person name="Casaregola S."/>
            <person name="Lafontaine I."/>
            <person name="de Montigny J."/>
            <person name="Marck C."/>
            <person name="Neuveglise C."/>
            <person name="Talla E."/>
            <person name="Goffard N."/>
            <person name="Frangeul L."/>
            <person name="Aigle M."/>
            <person name="Anthouard V."/>
            <person name="Babour A."/>
            <person name="Barbe V."/>
            <person name="Barnay S."/>
            <person name="Blanchin S."/>
            <person name="Beckerich J.M."/>
            <person name="Beyne E."/>
            <person name="Bleykasten C."/>
            <person name="Boisrame A."/>
            <person name="Boyer J."/>
            <person name="Cattolico L."/>
            <person name="Confanioleri F."/>
            <person name="de Daruvar A."/>
            <person name="Despons L."/>
            <person name="Fabre E."/>
            <person name="Fairhead C."/>
            <person name="Ferry-Dumazet H."/>
            <person name="Groppi A."/>
            <person name="Hantraye F."/>
            <person name="Hennequin C."/>
            <person name="Jauniaux N."/>
            <person name="Joyet P."/>
            <person name="Kachouri R."/>
            <person name="Kerrest A."/>
            <person name="Koszul R."/>
            <person name="Lemaire M."/>
            <person name="Lesur I."/>
            <person name="Ma L."/>
            <person name="Muller H."/>
            <person name="Nicaud J.M."/>
            <person name="Nikolski M."/>
            <person name="Oztas S."/>
            <person name="Ozier-Kalogeropoulos O."/>
            <person name="Pellenz S."/>
            <person name="Potier S."/>
            <person name="Richard G.F."/>
            <person name="Straub M.L."/>
            <person name="Suleau A."/>
            <person name="Swennene D."/>
            <person name="Tekaia F."/>
            <person name="Wesolowski-Louvel M."/>
            <person name="Westhof E."/>
            <person name="Wirth B."/>
            <person name="Zeniou-Meyer M."/>
            <person name="Zivanovic I."/>
            <person name="Bolotin-Fukuhara M."/>
            <person name="Thierry A."/>
            <person name="Bouchier C."/>
            <person name="Caudron B."/>
            <person name="Scarpelli C."/>
            <person name="Gaillardin C."/>
            <person name="Weissenbach J."/>
            <person name="Wincker P."/>
            <person name="Souciet J.L."/>
        </authorList>
    </citation>
    <scope>NUCLEOTIDE SEQUENCE [LARGE SCALE GENOMIC DNA]</scope>
    <source>
        <strain evidence="4">ATCC 36239 / CBS 767 / BCRC 21394 / JCM 1990 / NBRC 0083 / IGC 2968</strain>
    </source>
</reference>
<dbReference type="eggNOG" id="KOG1592">
    <property type="taxonomic scope" value="Eukaryota"/>
</dbReference>
<evidence type="ECO:0000313" key="4">
    <source>
        <dbReference type="Proteomes" id="UP000000599"/>
    </source>
</evidence>
<dbReference type="InterPro" id="IPR000246">
    <property type="entry name" value="Peptidase_T2"/>
</dbReference>
<protein>
    <submittedName>
        <fullName evidence="3">DEHA2E22990p</fullName>
    </submittedName>
</protein>
<feature type="site" description="Cleavage; by autolysis" evidence="2">
    <location>
        <begin position="187"/>
        <end position="188"/>
    </location>
</feature>
<dbReference type="InterPro" id="IPR029055">
    <property type="entry name" value="Ntn_hydrolases_N"/>
</dbReference>
<evidence type="ECO:0000256" key="1">
    <source>
        <dbReference type="PIRSR" id="PIRSR600246-1"/>
    </source>
</evidence>
<dbReference type="EMBL" id="CR382137">
    <property type="protein sequence ID" value="CAG88583.2"/>
    <property type="molecule type" value="Genomic_DNA"/>
</dbReference>
<evidence type="ECO:0000313" key="3">
    <source>
        <dbReference type="EMBL" id="CAG88583.2"/>
    </source>
</evidence>
<evidence type="ECO:0000256" key="2">
    <source>
        <dbReference type="PIRSR" id="PIRSR600246-3"/>
    </source>
</evidence>
<dbReference type="InParanoid" id="Q6BNC1"/>
<dbReference type="Proteomes" id="UP000000599">
    <property type="component" value="Chromosome E"/>
</dbReference>
<dbReference type="KEGG" id="dha:DEHA2E22990g"/>
<dbReference type="PANTHER" id="PTHR10188:SF8">
    <property type="entry name" value="THREONINE ASPARTASE 1"/>
    <property type="match status" value="1"/>
</dbReference>
<dbReference type="STRING" id="284592.Q6BNC1"/>
<dbReference type="RefSeq" id="XP_460299.2">
    <property type="nucleotide sequence ID" value="XM_460299.2"/>
</dbReference>
<organism evidence="3 4">
    <name type="scientific">Debaryomyces hansenii (strain ATCC 36239 / CBS 767 / BCRC 21394 / JCM 1990 / NBRC 0083 / IGC 2968)</name>
    <name type="common">Yeast</name>
    <name type="synonym">Torulaspora hansenii</name>
    <dbReference type="NCBI Taxonomy" id="284592"/>
    <lineage>
        <taxon>Eukaryota</taxon>
        <taxon>Fungi</taxon>
        <taxon>Dikarya</taxon>
        <taxon>Ascomycota</taxon>
        <taxon>Saccharomycotina</taxon>
        <taxon>Pichiomycetes</taxon>
        <taxon>Debaryomycetaceae</taxon>
        <taxon>Debaryomyces</taxon>
    </lineage>
</organism>
<accession>Q6BNC1</accession>
<sequence>MENQDNLVIVHIGAGNHSLSKNDKYRRLIKGALLVNESESVLTEVSKKLEKSVLTNTGYGSSLNLVGAVQCDASFISYDREHNDTQVGVMYNIVKKYPITETLTCFEQLNRLYSTGFKSFGLSRPLMFDHGQKPLLDELTNTKEEVDTNTLVSPRSQKIYNTYKDTLVGDYNQPPNDVDCIRNEIQDTIGIMHIDGRTTEIATSSGGNFFKFPGRIGCAGVLGAAIGHRTKNGISVSCMCSGNGEDIIMMNAAGRIADHIVNNYSADYCNALVDIIMQASIDVPLTAVDKYNNTIIYMGAVCVIHDLNSGAKRLVYCHSTESFYFGFRSHNNKPELILSRLDSDRVGQVFARGEFKI</sequence>
<dbReference type="PANTHER" id="PTHR10188">
    <property type="entry name" value="L-ASPARAGINASE"/>
    <property type="match status" value="1"/>
</dbReference>
<proteinExistence type="predicted"/>
<dbReference type="GeneID" id="2902362"/>
<dbReference type="OrthoDB" id="77601at2759"/>